<evidence type="ECO:0000313" key="4">
    <source>
        <dbReference type="Proteomes" id="UP000238801"/>
    </source>
</evidence>
<proteinExistence type="predicted"/>
<protein>
    <submittedName>
        <fullName evidence="3">Uncharacterized protein</fullName>
    </submittedName>
</protein>
<keyword evidence="4" id="KW-1185">Reference proteome</keyword>
<name>A0A2T0X1I1_9RHOB</name>
<feature type="compositionally biased region" description="Low complexity" evidence="1">
    <location>
        <begin position="70"/>
        <end position="85"/>
    </location>
</feature>
<accession>A0A2T0X1I1</accession>
<gene>
    <name evidence="3" type="ORF">BCF33_1660</name>
</gene>
<evidence type="ECO:0000256" key="2">
    <source>
        <dbReference type="SAM" id="SignalP"/>
    </source>
</evidence>
<dbReference type="OrthoDB" id="7876829at2"/>
<dbReference type="Proteomes" id="UP000238801">
    <property type="component" value="Unassembled WGS sequence"/>
</dbReference>
<feature type="chain" id="PRO_5015417836" evidence="2">
    <location>
        <begin position="28"/>
        <end position="163"/>
    </location>
</feature>
<organism evidence="3 4">
    <name type="scientific">Hasllibacter halocynthiae</name>
    <dbReference type="NCBI Taxonomy" id="595589"/>
    <lineage>
        <taxon>Bacteria</taxon>
        <taxon>Pseudomonadati</taxon>
        <taxon>Pseudomonadota</taxon>
        <taxon>Alphaproteobacteria</taxon>
        <taxon>Rhodobacterales</taxon>
        <taxon>Roseobacteraceae</taxon>
        <taxon>Hasllibacter</taxon>
    </lineage>
</organism>
<dbReference type="EMBL" id="PVTT01000002">
    <property type="protein sequence ID" value="PRY92806.1"/>
    <property type="molecule type" value="Genomic_DNA"/>
</dbReference>
<feature type="region of interest" description="Disordered" evidence="1">
    <location>
        <begin position="66"/>
        <end position="87"/>
    </location>
</feature>
<dbReference type="RefSeq" id="WP_106160469.1">
    <property type="nucleotide sequence ID" value="NZ_PVTT01000002.1"/>
</dbReference>
<evidence type="ECO:0000256" key="1">
    <source>
        <dbReference type="SAM" id="MobiDB-lite"/>
    </source>
</evidence>
<keyword evidence="2" id="KW-0732">Signal</keyword>
<feature type="signal peptide" evidence="2">
    <location>
        <begin position="1"/>
        <end position="27"/>
    </location>
</feature>
<sequence length="163" mass="17405">MIRTLSRWLQAPVRAIPAAALSLSVMAAASAPTPASADRKDIARALAILATVGAIAYAVENAQEDDGRTLRSLPSPTRPPSGLRSRAARSEVLPVSCILANGTHPAAFGTRRDRRVVAEGCLHRARIRLESLPEPCKGEVPVGGRDRPVFGFACLRDAGFRFR</sequence>
<comment type="caution">
    <text evidence="3">The sequence shown here is derived from an EMBL/GenBank/DDBJ whole genome shotgun (WGS) entry which is preliminary data.</text>
</comment>
<evidence type="ECO:0000313" key="3">
    <source>
        <dbReference type="EMBL" id="PRY92806.1"/>
    </source>
</evidence>
<dbReference type="AlphaFoldDB" id="A0A2T0X1I1"/>
<reference evidence="3 4" key="1">
    <citation type="submission" date="2018-03" db="EMBL/GenBank/DDBJ databases">
        <title>Genomic Encyclopedia of Archaeal and Bacterial Type Strains, Phase II (KMG-II): from individual species to whole genera.</title>
        <authorList>
            <person name="Goeker M."/>
        </authorList>
    </citation>
    <scope>NUCLEOTIDE SEQUENCE [LARGE SCALE GENOMIC DNA]</scope>
    <source>
        <strain evidence="3 4">DSM 29318</strain>
    </source>
</reference>